<organism evidence="1 2">
    <name type="scientific">Limnoraphis robusta CS-951</name>
    <dbReference type="NCBI Taxonomy" id="1637645"/>
    <lineage>
        <taxon>Bacteria</taxon>
        <taxon>Bacillati</taxon>
        <taxon>Cyanobacteriota</taxon>
        <taxon>Cyanophyceae</taxon>
        <taxon>Oscillatoriophycideae</taxon>
        <taxon>Oscillatoriales</taxon>
        <taxon>Sirenicapillariaceae</taxon>
        <taxon>Limnoraphis</taxon>
    </lineage>
</organism>
<name>A0A0F5YLD2_9CYAN</name>
<gene>
    <name evidence="1" type="ORF">WN50_05880</name>
</gene>
<sequence length="124" mass="14257">MDSSSPFQSGQIVRLDHHPHHLYAEVIQVVKIRDVCWVRPLMLAEFSPEHHSNDPPQTLYDLRDSSDLIWPQKLFQPALDTEVIPLLVQLDSTDGKNTITSTGHQKLQVFIRQVWQAYPDVFTG</sequence>
<accession>A0A0F5YLD2</accession>
<dbReference type="PATRIC" id="fig|1637645.4.peg.4810"/>
<reference evidence="1 2" key="1">
    <citation type="submission" date="2015-06" db="EMBL/GenBank/DDBJ databases">
        <title>Draft genome assembly of filamentous brackish cyanobacterium Limnoraphis robusta strain CS-951.</title>
        <authorList>
            <person name="Willis A."/>
            <person name="Parks M."/>
            <person name="Burford M.A."/>
        </authorList>
    </citation>
    <scope>NUCLEOTIDE SEQUENCE [LARGE SCALE GENOMIC DNA]</scope>
    <source>
        <strain evidence="1 2">CS-951</strain>
    </source>
</reference>
<dbReference type="AlphaFoldDB" id="A0A0F5YLD2"/>
<proteinExistence type="predicted"/>
<dbReference type="EMBL" id="LATL02000242">
    <property type="protein sequence ID" value="KKD38995.1"/>
    <property type="molecule type" value="Genomic_DNA"/>
</dbReference>
<evidence type="ECO:0000313" key="1">
    <source>
        <dbReference type="EMBL" id="KKD38995.1"/>
    </source>
</evidence>
<dbReference type="OrthoDB" id="561517at2"/>
<dbReference type="Proteomes" id="UP000033607">
    <property type="component" value="Unassembled WGS sequence"/>
</dbReference>
<comment type="caution">
    <text evidence="1">The sequence shown here is derived from an EMBL/GenBank/DDBJ whole genome shotgun (WGS) entry which is preliminary data.</text>
</comment>
<dbReference type="RefSeq" id="WP_046277578.1">
    <property type="nucleotide sequence ID" value="NZ_LATL02000242.1"/>
</dbReference>
<protein>
    <submittedName>
        <fullName evidence="1">Uncharacterized protein</fullName>
    </submittedName>
</protein>
<evidence type="ECO:0000313" key="2">
    <source>
        <dbReference type="Proteomes" id="UP000033607"/>
    </source>
</evidence>